<reference evidence="1 2" key="1">
    <citation type="submission" date="2018-08" db="EMBL/GenBank/DDBJ databases">
        <title>A genome reference for cultivated species of the human gut microbiota.</title>
        <authorList>
            <person name="Zou Y."/>
            <person name="Xue W."/>
            <person name="Luo G."/>
        </authorList>
    </citation>
    <scope>NUCLEOTIDE SEQUENCE [LARGE SCALE GENOMIC DNA]</scope>
    <source>
        <strain evidence="1 2">AF28-26</strain>
    </source>
</reference>
<accession>A0A412AWG6</accession>
<name>A0A412AWG6_9FIRM</name>
<dbReference type="Proteomes" id="UP000284751">
    <property type="component" value="Unassembled WGS sequence"/>
</dbReference>
<proteinExistence type="predicted"/>
<protein>
    <submittedName>
        <fullName evidence="1">Uncharacterized protein</fullName>
    </submittedName>
</protein>
<evidence type="ECO:0000313" key="2">
    <source>
        <dbReference type="Proteomes" id="UP000284751"/>
    </source>
</evidence>
<dbReference type="AlphaFoldDB" id="A0A412AWG6"/>
<organism evidence="1 2">
    <name type="scientific">[Clostridium] leptum</name>
    <dbReference type="NCBI Taxonomy" id="1535"/>
    <lineage>
        <taxon>Bacteria</taxon>
        <taxon>Bacillati</taxon>
        <taxon>Bacillota</taxon>
        <taxon>Clostridia</taxon>
        <taxon>Eubacteriales</taxon>
        <taxon>Oscillospiraceae</taxon>
        <taxon>Oscillospiraceae incertae sedis</taxon>
    </lineage>
</organism>
<dbReference type="EMBL" id="QRTC01000032">
    <property type="protein sequence ID" value="RGQ39565.1"/>
    <property type="molecule type" value="Genomic_DNA"/>
</dbReference>
<gene>
    <name evidence="1" type="ORF">DWY99_08640</name>
</gene>
<evidence type="ECO:0000313" key="1">
    <source>
        <dbReference type="EMBL" id="RGQ39565.1"/>
    </source>
</evidence>
<comment type="caution">
    <text evidence="1">The sequence shown here is derived from an EMBL/GenBank/DDBJ whole genome shotgun (WGS) entry which is preliminary data.</text>
</comment>
<sequence>MYENLVRQLNLGCLNCPYENKECSQNAYCEVMINASNAIETLLSENIELKRGIAFLSKNTLGKLRTELDRLKRERDQAVEDLKINSKCSICKNNPKGKDIRKCKYYYTCGLANQFWEWRGVQEENNG</sequence>